<evidence type="ECO:0000313" key="8">
    <source>
        <dbReference type="Proteomes" id="UP000190541"/>
    </source>
</evidence>
<organism evidence="7 8">
    <name type="scientific">Parapedobacter luteus</name>
    <dbReference type="NCBI Taxonomy" id="623280"/>
    <lineage>
        <taxon>Bacteria</taxon>
        <taxon>Pseudomonadati</taxon>
        <taxon>Bacteroidota</taxon>
        <taxon>Sphingobacteriia</taxon>
        <taxon>Sphingobacteriales</taxon>
        <taxon>Sphingobacteriaceae</taxon>
        <taxon>Parapedobacter</taxon>
    </lineage>
</organism>
<dbReference type="Pfam" id="PF07291">
    <property type="entry name" value="MauE"/>
    <property type="match status" value="1"/>
</dbReference>
<dbReference type="AlphaFoldDB" id="A0A1T5APU4"/>
<proteinExistence type="predicted"/>
<feature type="transmembrane region" description="Helical" evidence="5">
    <location>
        <begin position="12"/>
        <end position="32"/>
    </location>
</feature>
<keyword evidence="8" id="KW-1185">Reference proteome</keyword>
<dbReference type="RefSeq" id="WP_079715683.1">
    <property type="nucleotide sequence ID" value="NZ_FUYS01000002.1"/>
</dbReference>
<dbReference type="InterPro" id="IPR009908">
    <property type="entry name" value="Methylamine_util_MauE"/>
</dbReference>
<dbReference type="Proteomes" id="UP000190541">
    <property type="component" value="Unassembled WGS sequence"/>
</dbReference>
<name>A0A1T5APU4_9SPHI</name>
<keyword evidence="3 5" id="KW-1133">Transmembrane helix</keyword>
<evidence type="ECO:0000313" key="7">
    <source>
        <dbReference type="EMBL" id="SKB37054.1"/>
    </source>
</evidence>
<evidence type="ECO:0000256" key="1">
    <source>
        <dbReference type="ARBA" id="ARBA00004141"/>
    </source>
</evidence>
<feature type="transmembrane region" description="Helical" evidence="5">
    <location>
        <begin position="128"/>
        <end position="145"/>
    </location>
</feature>
<keyword evidence="2 5" id="KW-0812">Transmembrane</keyword>
<comment type="subcellular location">
    <subcellularLocation>
        <location evidence="1">Membrane</location>
        <topology evidence="1">Multi-pass membrane protein</topology>
    </subcellularLocation>
</comment>
<dbReference type="OrthoDB" id="648842at2"/>
<gene>
    <name evidence="7" type="ORF">SAMN05660226_00971</name>
</gene>
<accession>A0A1T5APU4</accession>
<dbReference type="EMBL" id="FUYS01000002">
    <property type="protein sequence ID" value="SKB37054.1"/>
    <property type="molecule type" value="Genomic_DNA"/>
</dbReference>
<evidence type="ECO:0000256" key="2">
    <source>
        <dbReference type="ARBA" id="ARBA00022692"/>
    </source>
</evidence>
<dbReference type="GO" id="GO:0030416">
    <property type="term" value="P:methylamine metabolic process"/>
    <property type="evidence" value="ECO:0007669"/>
    <property type="project" value="InterPro"/>
</dbReference>
<protein>
    <submittedName>
        <fullName evidence="7">Uncharacterized membrane protein YphA, DoxX/SURF4 family</fullName>
    </submittedName>
</protein>
<evidence type="ECO:0000259" key="6">
    <source>
        <dbReference type="Pfam" id="PF07291"/>
    </source>
</evidence>
<reference evidence="7 8" key="1">
    <citation type="submission" date="2017-02" db="EMBL/GenBank/DDBJ databases">
        <authorList>
            <person name="Peterson S.W."/>
        </authorList>
    </citation>
    <scope>NUCLEOTIDE SEQUENCE [LARGE SCALE GENOMIC DNA]</scope>
    <source>
        <strain evidence="7 8">DSM 22899</strain>
    </source>
</reference>
<dbReference type="GO" id="GO:0016020">
    <property type="term" value="C:membrane"/>
    <property type="evidence" value="ECO:0007669"/>
    <property type="project" value="UniProtKB-SubCell"/>
</dbReference>
<sequence length="394" mass="44378">MQASNNYQTTTNYLLGFSRIVTGLLFIFSGLIKANDPTGFGYKLEEYFHVFGTHFLNDYAVAIAIVVCGFEVLLGALLLLGFWGRSVAWGLLILILFFTFLTFYSAFFEVVTSCGCFGDAIPLTPWQSFGKDLVLLALILVIFVNRKRIKPITSDRYTQSITTVALVVISLGIGIYTVNFLPFIDFLPYKKGNHLPALMTLPEGAEGDQYEVVYTLKHKTSGEKKNVSDKVYLAEELWKDDNWEIIGDPESRLVKKGYQVPIPDLLITDANGDDFTQQLIENPYYNIIVVAWDLESTNLNALRTINALVMNAAEAYNIRSILLTASSTQEAERISDELDLLMEVFYADAVPLKSMVRANPGILLMQNGTVIDKWHYNTLPTFDVLDKTYFSKDY</sequence>
<evidence type="ECO:0000256" key="4">
    <source>
        <dbReference type="ARBA" id="ARBA00023136"/>
    </source>
</evidence>
<feature type="transmembrane region" description="Helical" evidence="5">
    <location>
        <begin position="157"/>
        <end position="178"/>
    </location>
</feature>
<feature type="domain" description="Methylamine utilisation protein MauE" evidence="6">
    <location>
        <begin position="12"/>
        <end position="143"/>
    </location>
</feature>
<dbReference type="NCBIfam" id="NF045576">
    <property type="entry name" value="BT_3928_fam"/>
    <property type="match status" value="1"/>
</dbReference>
<dbReference type="STRING" id="623280.SAMN05660226_00971"/>
<keyword evidence="4 5" id="KW-0472">Membrane</keyword>
<feature type="transmembrane region" description="Helical" evidence="5">
    <location>
        <begin position="59"/>
        <end position="80"/>
    </location>
</feature>
<evidence type="ECO:0000256" key="3">
    <source>
        <dbReference type="ARBA" id="ARBA00022989"/>
    </source>
</evidence>
<evidence type="ECO:0000256" key="5">
    <source>
        <dbReference type="SAM" id="Phobius"/>
    </source>
</evidence>
<feature type="transmembrane region" description="Helical" evidence="5">
    <location>
        <begin position="87"/>
        <end position="108"/>
    </location>
</feature>